<gene>
    <name evidence="1" type="ORF">EZS28_010317</name>
</gene>
<organism evidence="1 2">
    <name type="scientific">Streblomastix strix</name>
    <dbReference type="NCBI Taxonomy" id="222440"/>
    <lineage>
        <taxon>Eukaryota</taxon>
        <taxon>Metamonada</taxon>
        <taxon>Preaxostyla</taxon>
        <taxon>Oxymonadida</taxon>
        <taxon>Streblomastigidae</taxon>
        <taxon>Streblomastix</taxon>
    </lineage>
</organism>
<accession>A0A5J4WGQ7</accession>
<proteinExistence type="predicted"/>
<protein>
    <submittedName>
        <fullName evidence="1">Uncharacterized protein</fullName>
    </submittedName>
</protein>
<name>A0A5J4WGQ7_9EUKA</name>
<sequence>MRFASTQPECDWQLSSLAHHATANDTMVTAIGQAQQSSYGRETSSFSSGTFSTNPQFDQRSFQRNIQEQFISFQQSVKDGENNQFTEESDPISVSCRSASPTFPLTSLSYNIHPSSNIFQQTFNEPKNKSNVETEIASRFLEPTQRLVGLLFFYFNPKLFNECISGDGINERVIQQSQCVLKNAARVRPELLNEHHKAGEVTAASMYIALQTTGIGVKNMMNTLCNNELSDLCSFQEYVNAIEEVD</sequence>
<dbReference type="Proteomes" id="UP000324800">
    <property type="component" value="Unassembled WGS sequence"/>
</dbReference>
<comment type="caution">
    <text evidence="1">The sequence shown here is derived from an EMBL/GenBank/DDBJ whole genome shotgun (WGS) entry which is preliminary data.</text>
</comment>
<evidence type="ECO:0000313" key="1">
    <source>
        <dbReference type="EMBL" id="KAA6394157.1"/>
    </source>
</evidence>
<reference evidence="1 2" key="1">
    <citation type="submission" date="2019-03" db="EMBL/GenBank/DDBJ databases">
        <title>Single cell metagenomics reveals metabolic interactions within the superorganism composed of flagellate Streblomastix strix and complex community of Bacteroidetes bacteria on its surface.</title>
        <authorList>
            <person name="Treitli S.C."/>
            <person name="Kolisko M."/>
            <person name="Husnik F."/>
            <person name="Keeling P."/>
            <person name="Hampl V."/>
        </authorList>
    </citation>
    <scope>NUCLEOTIDE SEQUENCE [LARGE SCALE GENOMIC DNA]</scope>
    <source>
        <strain evidence="1">ST1C</strain>
    </source>
</reference>
<evidence type="ECO:0000313" key="2">
    <source>
        <dbReference type="Proteomes" id="UP000324800"/>
    </source>
</evidence>
<dbReference type="EMBL" id="SNRW01002025">
    <property type="protein sequence ID" value="KAA6394157.1"/>
    <property type="molecule type" value="Genomic_DNA"/>
</dbReference>
<dbReference type="AlphaFoldDB" id="A0A5J4WGQ7"/>